<evidence type="ECO:0000259" key="6">
    <source>
        <dbReference type="Pfam" id="PF00127"/>
    </source>
</evidence>
<dbReference type="Pfam" id="PF11604">
    <property type="entry name" value="CusF_Ec"/>
    <property type="match status" value="1"/>
</dbReference>
<dbReference type="Gene3D" id="2.60.40.420">
    <property type="entry name" value="Cupredoxins - blue copper proteins"/>
    <property type="match status" value="1"/>
</dbReference>
<gene>
    <name evidence="7" type="ordered locus">Rta_22150</name>
</gene>
<dbReference type="KEGG" id="rta:Rta_22150"/>
<protein>
    <recommendedName>
        <fullName evidence="6">Blue (type 1) copper domain-containing protein</fullName>
    </recommendedName>
</protein>
<reference evidence="7 8" key="2">
    <citation type="journal article" date="2011" name="PLoS ONE">
        <title>The Cyst-Dividing Bacterium Ramlibacter tataouinensis TTB310 Genome Reveals a Well-Stocked Toolbox for Adaptation to a Desert Environment.</title>
        <authorList>
            <person name="De Luca G."/>
            <person name="Barakat M."/>
            <person name="Ortet P."/>
            <person name="Fochesato S."/>
            <person name="Jourlin-Castelli C."/>
            <person name="Ansaldi M."/>
            <person name="Py B."/>
            <person name="Fichant G."/>
            <person name="Coutinho P.M."/>
            <person name="Voulhoux R."/>
            <person name="Bastien O."/>
            <person name="Marechal E."/>
            <person name="Henrissat B."/>
            <person name="Quentin Y."/>
            <person name="Noirot P."/>
            <person name="Filloux A."/>
            <person name="Mejean V."/>
            <person name="Dubow M.S."/>
            <person name="Barras F."/>
            <person name="Barbe V."/>
            <person name="Weissenbach J."/>
            <person name="Mihalcescu I."/>
            <person name="Vermeglio A."/>
            <person name="Achouak W."/>
            <person name="Heulin T."/>
        </authorList>
    </citation>
    <scope>NUCLEOTIDE SEQUENCE [LARGE SCALE GENOMIC DNA]</scope>
    <source>
        <strain evidence="8">ATCC BAA-407 / DSM 14655 / LMG 21543 / TTB310</strain>
    </source>
</reference>
<dbReference type="GO" id="GO:0005507">
    <property type="term" value="F:copper ion binding"/>
    <property type="evidence" value="ECO:0007669"/>
    <property type="project" value="InterPro"/>
</dbReference>
<dbReference type="PANTHER" id="PTHR38439">
    <property type="entry name" value="AURACYANIN-B"/>
    <property type="match status" value="1"/>
</dbReference>
<dbReference type="PATRIC" id="fig|365046.3.peg.2268"/>
<dbReference type="Pfam" id="PF00127">
    <property type="entry name" value="Copper-bind"/>
    <property type="match status" value="1"/>
</dbReference>
<sequence>MKHCKATRVAGSILAAAVLFAAPAAFAHESHGKATPAAAVKKEQKPWGVAGDARDAKRTIEIAMTDDMRFTPASIEIRQGETVKFLVRNKGKVLHEMVIGDKTTLDEHAALMARFPGMEHDEPYMAHVAAGKQQSLVWTFNRAGDFDFACLIAGHYQAGMVGKIKVAQLTPGAAADLAEGEVRRVDKSAGKITLKHGEIKNLDMPPMTMVFGVRDPAMLDKVQAGDKVRFRAAEQGGRFTVIEIDAVK</sequence>
<feature type="domain" description="Blue (type 1) copper" evidence="6">
    <location>
        <begin position="63"/>
        <end position="166"/>
    </location>
</feature>
<keyword evidence="2" id="KW-0479">Metal-binding</keyword>
<feature type="signal peptide" evidence="5">
    <location>
        <begin position="1"/>
        <end position="27"/>
    </location>
</feature>
<evidence type="ECO:0000256" key="5">
    <source>
        <dbReference type="SAM" id="SignalP"/>
    </source>
</evidence>
<dbReference type="STRING" id="365046.Rta_22150"/>
<dbReference type="eggNOG" id="COG5569">
    <property type="taxonomic scope" value="Bacteria"/>
</dbReference>
<dbReference type="InterPro" id="IPR050845">
    <property type="entry name" value="Cu-binding_ET"/>
</dbReference>
<proteinExistence type="predicted"/>
<keyword evidence="8" id="KW-1185">Reference proteome</keyword>
<dbReference type="GO" id="GO:0042597">
    <property type="term" value="C:periplasmic space"/>
    <property type="evidence" value="ECO:0007669"/>
    <property type="project" value="UniProtKB-SubCell"/>
</dbReference>
<feature type="chain" id="PRO_5003335443" description="Blue (type 1) copper domain-containing protein" evidence="5">
    <location>
        <begin position="28"/>
        <end position="248"/>
    </location>
</feature>
<evidence type="ECO:0000313" key="8">
    <source>
        <dbReference type="Proteomes" id="UP000008385"/>
    </source>
</evidence>
<dbReference type="InterPro" id="IPR021647">
    <property type="entry name" value="CusF_Ec"/>
</dbReference>
<dbReference type="SUPFAM" id="SSF49503">
    <property type="entry name" value="Cupredoxins"/>
    <property type="match status" value="1"/>
</dbReference>
<dbReference type="AlphaFoldDB" id="F5XZV0"/>
<dbReference type="Proteomes" id="UP000008385">
    <property type="component" value="Chromosome"/>
</dbReference>
<accession>F5XZV0</accession>
<evidence type="ECO:0000256" key="3">
    <source>
        <dbReference type="ARBA" id="ARBA00022764"/>
    </source>
</evidence>
<dbReference type="GO" id="GO:0009055">
    <property type="term" value="F:electron transfer activity"/>
    <property type="evidence" value="ECO:0007669"/>
    <property type="project" value="InterPro"/>
</dbReference>
<dbReference type="EMBL" id="CP000245">
    <property type="protein sequence ID" value="AEG93311.1"/>
    <property type="molecule type" value="Genomic_DNA"/>
</dbReference>
<name>F5XZV0_RAMTT</name>
<keyword evidence="3" id="KW-0574">Periplasm</keyword>
<comment type="subcellular location">
    <subcellularLocation>
        <location evidence="1">Periplasm</location>
    </subcellularLocation>
</comment>
<dbReference type="InterPro" id="IPR042230">
    <property type="entry name" value="CusF_sf"/>
</dbReference>
<dbReference type="eggNOG" id="COG4454">
    <property type="taxonomic scope" value="Bacteria"/>
</dbReference>
<organism evidence="7 8">
    <name type="scientific">Ramlibacter tataouinensis (strain ATCC BAA-407 / DSM 14655 / LMG 21543 / TTB310)</name>
    <dbReference type="NCBI Taxonomy" id="365046"/>
    <lineage>
        <taxon>Bacteria</taxon>
        <taxon>Pseudomonadati</taxon>
        <taxon>Pseudomonadota</taxon>
        <taxon>Betaproteobacteria</taxon>
        <taxon>Burkholderiales</taxon>
        <taxon>Comamonadaceae</taxon>
        <taxon>Ramlibacter</taxon>
    </lineage>
</organism>
<dbReference type="HOGENOM" id="CLU_102172_0_0_4"/>
<dbReference type="PANTHER" id="PTHR38439:SF3">
    <property type="entry name" value="COPPER-RESISTANT CUPROPROTEIN COPI"/>
    <property type="match status" value="1"/>
</dbReference>
<dbReference type="InterPro" id="IPR008972">
    <property type="entry name" value="Cupredoxin"/>
</dbReference>
<dbReference type="Gene3D" id="2.40.50.320">
    <property type="entry name" value="Copper binding periplasmic protein CusF"/>
    <property type="match status" value="1"/>
</dbReference>
<dbReference type="OrthoDB" id="9816061at2"/>
<evidence type="ECO:0000313" key="7">
    <source>
        <dbReference type="EMBL" id="AEG93311.1"/>
    </source>
</evidence>
<keyword evidence="5" id="KW-0732">Signal</keyword>
<evidence type="ECO:0000256" key="4">
    <source>
        <dbReference type="ARBA" id="ARBA00023008"/>
    </source>
</evidence>
<dbReference type="CDD" id="cd04211">
    <property type="entry name" value="Cupredoxin_like_2"/>
    <property type="match status" value="1"/>
</dbReference>
<reference evidence="8" key="1">
    <citation type="submission" date="2006-01" db="EMBL/GenBank/DDBJ databases">
        <title>Genome of the cyst-dividing bacterium Ramlibacter tataouinensis.</title>
        <authorList>
            <person name="Barakat M."/>
            <person name="Ortet P."/>
            <person name="De Luca G."/>
            <person name="Jourlin-Castelli C."/>
            <person name="Ansaldi M."/>
            <person name="Py B."/>
            <person name="Fichant G."/>
            <person name="Coutinho P."/>
            <person name="Voulhoux R."/>
            <person name="Bastien O."/>
            <person name="Roy S."/>
            <person name="Marechal E."/>
            <person name="Henrissat B."/>
            <person name="Quentin Y."/>
            <person name="Noirot P."/>
            <person name="Filloux A."/>
            <person name="Mejean V."/>
            <person name="DuBow M."/>
            <person name="Barras F."/>
            <person name="Heulin T."/>
        </authorList>
    </citation>
    <scope>NUCLEOTIDE SEQUENCE [LARGE SCALE GENOMIC DNA]</scope>
    <source>
        <strain evidence="8">ATCC BAA-407 / DSM 14655 / LMG 21543 / TTB310</strain>
    </source>
</reference>
<evidence type="ECO:0000256" key="2">
    <source>
        <dbReference type="ARBA" id="ARBA00022723"/>
    </source>
</evidence>
<evidence type="ECO:0000256" key="1">
    <source>
        <dbReference type="ARBA" id="ARBA00004418"/>
    </source>
</evidence>
<dbReference type="InterPro" id="IPR000923">
    <property type="entry name" value="BlueCu_1"/>
</dbReference>
<keyword evidence="4" id="KW-0186">Copper</keyword>